<keyword evidence="3" id="KW-1185">Reference proteome</keyword>
<protein>
    <submittedName>
        <fullName evidence="2">Uncharacterized protein</fullName>
    </submittedName>
</protein>
<feature type="compositionally biased region" description="Polar residues" evidence="1">
    <location>
        <begin position="179"/>
        <end position="188"/>
    </location>
</feature>
<feature type="compositionally biased region" description="Basic and acidic residues" evidence="1">
    <location>
        <begin position="312"/>
        <end position="355"/>
    </location>
</feature>
<feature type="region of interest" description="Disordered" evidence="1">
    <location>
        <begin position="1"/>
        <end position="55"/>
    </location>
</feature>
<sequence length="445" mass="49143">MTARVHAATSHGRLHKRGHSGSSMSMSSPFNSPFNSPPTQSLSSDAPAYTFNRSETPKITYEEPWAAPALGLPTAPAPTKKIKPSSYLRKLSKDSNALDLSRPAAENEGLAILGISEYGQTSGPRSVTDVSFAPINGRHRHTRSTSNTSQFSTTSSLQRPTVPYMPAIRQTPRPYTPPISKSTPSSVLGSEHEVDDILTDEEFRLRQNMFDPARRSGSISSAPGVAPPLRIHTTGSSTRLGGSYSQSTVSLTSPVAPSRSRGDTLRSIETTSPSSRTSFDKAFGFIRGGRDSPAGVDPTSRAASIRAARQAFNEKEGKKEQKYEKEATKQQEKEIRKQYKKEERQRRKSDVEDTKSHKRGRSISDTNTNEKSTPRPSLSGRQYSDHREAHTRSLPKHVVSVEPEKSSRAVPKVTKSRAAKGRWLRFVTWFKTRLLKLSRKLHMSS</sequence>
<dbReference type="AlphaFoldDB" id="A0A1Y1Y6J8"/>
<name>A0A1Y1Y6J8_9PLEO</name>
<feature type="region of interest" description="Disordered" evidence="1">
    <location>
        <begin position="214"/>
        <end position="413"/>
    </location>
</feature>
<feature type="compositionally biased region" description="Low complexity" evidence="1">
    <location>
        <begin position="300"/>
        <end position="311"/>
    </location>
</feature>
<feature type="compositionally biased region" description="Low complexity" evidence="1">
    <location>
        <begin position="144"/>
        <end position="156"/>
    </location>
</feature>
<dbReference type="EMBL" id="MCFA01000352">
    <property type="protein sequence ID" value="ORX93204.1"/>
    <property type="molecule type" value="Genomic_DNA"/>
</dbReference>
<feature type="compositionally biased region" description="Polar residues" evidence="1">
    <location>
        <begin position="233"/>
        <end position="255"/>
    </location>
</feature>
<reference evidence="2 3" key="1">
    <citation type="submission" date="2016-07" db="EMBL/GenBank/DDBJ databases">
        <title>Pervasive Adenine N6-methylation of Active Genes in Fungi.</title>
        <authorList>
            <consortium name="DOE Joint Genome Institute"/>
            <person name="Mondo S.J."/>
            <person name="Dannebaum R.O."/>
            <person name="Kuo R.C."/>
            <person name="Labutti K."/>
            <person name="Haridas S."/>
            <person name="Kuo A."/>
            <person name="Salamov A."/>
            <person name="Ahrendt S.R."/>
            <person name="Lipzen A."/>
            <person name="Sullivan W."/>
            <person name="Andreopoulos W.B."/>
            <person name="Clum A."/>
            <person name="Lindquist E."/>
            <person name="Daum C."/>
            <person name="Ramamoorthy G.K."/>
            <person name="Gryganskyi A."/>
            <person name="Culley D."/>
            <person name="Magnuson J.K."/>
            <person name="James T.Y."/>
            <person name="O'Malley M.A."/>
            <person name="Stajich J.E."/>
            <person name="Spatafora J.W."/>
            <person name="Visel A."/>
            <person name="Grigoriev I.V."/>
        </authorList>
    </citation>
    <scope>NUCLEOTIDE SEQUENCE [LARGE SCALE GENOMIC DNA]</scope>
    <source>
        <strain evidence="2 3">CBS 115471</strain>
    </source>
</reference>
<feature type="compositionally biased region" description="Low complexity" evidence="1">
    <location>
        <begin position="22"/>
        <end position="38"/>
    </location>
</feature>
<feature type="compositionally biased region" description="Polar residues" evidence="1">
    <location>
        <begin position="267"/>
        <end position="277"/>
    </location>
</feature>
<comment type="caution">
    <text evidence="2">The sequence shown here is derived from an EMBL/GenBank/DDBJ whole genome shotgun (WGS) entry which is preliminary data.</text>
</comment>
<gene>
    <name evidence="2" type="ORF">BCR34DRAFT_500098</name>
</gene>
<accession>A0A1Y1Y6J8</accession>
<feature type="compositionally biased region" description="Polar residues" evidence="1">
    <location>
        <begin position="363"/>
        <end position="382"/>
    </location>
</feature>
<evidence type="ECO:0000256" key="1">
    <source>
        <dbReference type="SAM" id="MobiDB-lite"/>
    </source>
</evidence>
<dbReference type="Proteomes" id="UP000193144">
    <property type="component" value="Unassembled WGS sequence"/>
</dbReference>
<organism evidence="2 3">
    <name type="scientific">Clohesyomyces aquaticus</name>
    <dbReference type="NCBI Taxonomy" id="1231657"/>
    <lineage>
        <taxon>Eukaryota</taxon>
        <taxon>Fungi</taxon>
        <taxon>Dikarya</taxon>
        <taxon>Ascomycota</taxon>
        <taxon>Pezizomycotina</taxon>
        <taxon>Dothideomycetes</taxon>
        <taxon>Pleosporomycetidae</taxon>
        <taxon>Pleosporales</taxon>
        <taxon>Lindgomycetaceae</taxon>
        <taxon>Clohesyomyces</taxon>
    </lineage>
</organism>
<feature type="region of interest" description="Disordered" evidence="1">
    <location>
        <begin position="137"/>
        <end position="192"/>
    </location>
</feature>
<feature type="compositionally biased region" description="Low complexity" evidence="1">
    <location>
        <begin position="69"/>
        <end position="79"/>
    </location>
</feature>
<dbReference type="OrthoDB" id="5377213at2759"/>
<proteinExistence type="predicted"/>
<feature type="region of interest" description="Disordered" evidence="1">
    <location>
        <begin position="69"/>
        <end position="102"/>
    </location>
</feature>
<evidence type="ECO:0000313" key="2">
    <source>
        <dbReference type="EMBL" id="ORX93204.1"/>
    </source>
</evidence>
<evidence type="ECO:0000313" key="3">
    <source>
        <dbReference type="Proteomes" id="UP000193144"/>
    </source>
</evidence>